<dbReference type="EMBL" id="BAAAFO010000003">
    <property type="protein sequence ID" value="GAA0258476.1"/>
    <property type="molecule type" value="Genomic_DNA"/>
</dbReference>
<dbReference type="RefSeq" id="WP_343883076.1">
    <property type="nucleotide sequence ID" value="NZ_BAAAFO010000003.1"/>
</dbReference>
<evidence type="ECO:0000259" key="3">
    <source>
        <dbReference type="Pfam" id="PF07589"/>
    </source>
</evidence>
<keyword evidence="5" id="KW-1185">Reference proteome</keyword>
<keyword evidence="2" id="KW-0732">Signal</keyword>
<dbReference type="InterPro" id="IPR013424">
    <property type="entry name" value="Ice-binding_C"/>
</dbReference>
<reference evidence="4 5" key="1">
    <citation type="journal article" date="2019" name="Int. J. Syst. Evol. Microbiol.">
        <title>The Global Catalogue of Microorganisms (GCM) 10K type strain sequencing project: providing services to taxonomists for standard genome sequencing and annotation.</title>
        <authorList>
            <consortium name="The Broad Institute Genomics Platform"/>
            <consortium name="The Broad Institute Genome Sequencing Center for Infectious Disease"/>
            <person name="Wu L."/>
            <person name="Ma J."/>
        </authorList>
    </citation>
    <scope>NUCLEOTIDE SEQUENCE [LARGE SCALE GENOMIC DNA]</scope>
    <source>
        <strain evidence="4 5">JCM 16242</strain>
    </source>
</reference>
<accession>A0ABN0UQR0</accession>
<keyword evidence="1" id="KW-1133">Transmembrane helix</keyword>
<feature type="chain" id="PRO_5047041319" description="Ice-binding protein C-terminal domain-containing protein" evidence="2">
    <location>
        <begin position="25"/>
        <end position="269"/>
    </location>
</feature>
<feature type="domain" description="Ice-binding protein C-terminal" evidence="3">
    <location>
        <begin position="240"/>
        <end position="264"/>
    </location>
</feature>
<organism evidence="4 5">
    <name type="scientific">Rhodanobacter caeni</name>
    <dbReference type="NCBI Taxonomy" id="657654"/>
    <lineage>
        <taxon>Bacteria</taxon>
        <taxon>Pseudomonadati</taxon>
        <taxon>Pseudomonadota</taxon>
        <taxon>Gammaproteobacteria</taxon>
        <taxon>Lysobacterales</taxon>
        <taxon>Rhodanobacteraceae</taxon>
        <taxon>Rhodanobacter</taxon>
    </lineage>
</organism>
<comment type="caution">
    <text evidence="4">The sequence shown here is derived from an EMBL/GenBank/DDBJ whole genome shotgun (WGS) entry which is preliminary data.</text>
</comment>
<gene>
    <name evidence="4" type="ORF">GCM10009126_24710</name>
</gene>
<evidence type="ECO:0000313" key="4">
    <source>
        <dbReference type="EMBL" id="GAA0258476.1"/>
    </source>
</evidence>
<evidence type="ECO:0000313" key="5">
    <source>
        <dbReference type="Proteomes" id="UP001500657"/>
    </source>
</evidence>
<sequence>MKSIRYLGLVGLAAASLFASQAFATPCAAGFDGGPTCIATTNGYGEHTLEQILGAAGTDGSIFSAGNGINPYTQQLNPASYWSVAGTGGSENTVMLTLTGNASGLTFGIFDPTNIANTLTLFSGATAGYTTTLKTNGLGGFAATYYSADPLAASTGHASAAFGGGNLFGYFLKVGNTFYYSDSALNSDGTPRVVTYAGDGSNKIEATNGVFTPGEYLQAWEDGGDFDYNDFVVVVESVHPVPEPAVLGMFGIGALLIGFAASRRRRENV</sequence>
<evidence type="ECO:0000256" key="2">
    <source>
        <dbReference type="SAM" id="SignalP"/>
    </source>
</evidence>
<dbReference type="Pfam" id="PF07589">
    <property type="entry name" value="PEP-CTERM"/>
    <property type="match status" value="1"/>
</dbReference>
<feature type="signal peptide" evidence="2">
    <location>
        <begin position="1"/>
        <end position="24"/>
    </location>
</feature>
<proteinExistence type="predicted"/>
<evidence type="ECO:0000256" key="1">
    <source>
        <dbReference type="SAM" id="Phobius"/>
    </source>
</evidence>
<name>A0ABN0UQR0_9GAMM</name>
<feature type="transmembrane region" description="Helical" evidence="1">
    <location>
        <begin position="245"/>
        <end position="262"/>
    </location>
</feature>
<dbReference type="NCBIfam" id="TIGR02595">
    <property type="entry name" value="PEP_CTERM"/>
    <property type="match status" value="1"/>
</dbReference>
<keyword evidence="1" id="KW-0812">Transmembrane</keyword>
<keyword evidence="1" id="KW-0472">Membrane</keyword>
<dbReference type="Proteomes" id="UP001500657">
    <property type="component" value="Unassembled WGS sequence"/>
</dbReference>
<protein>
    <recommendedName>
        <fullName evidence="3">Ice-binding protein C-terminal domain-containing protein</fullName>
    </recommendedName>
</protein>